<evidence type="ECO:0000313" key="1">
    <source>
        <dbReference type="EMBL" id="QSE87976.1"/>
    </source>
</evidence>
<dbReference type="EMBL" id="CP070618">
    <property type="protein sequence ID" value="QSE87976.1"/>
    <property type="molecule type" value="Genomic_DNA"/>
</dbReference>
<keyword evidence="2" id="KW-1185">Reference proteome</keyword>
<reference evidence="1 2" key="1">
    <citation type="journal article" date="2021" name="Microbiol. Resour. Announc.">
        <title>Complete Genome Sequences of Two Rhodococcus sp. Strains with Large and Linear Chromosomes, Isolated from Apple Rhizosphere.</title>
        <authorList>
            <person name="Benning S."/>
            <person name="Brugnone N."/>
            <person name="Siani R."/>
            <person name="Kublik S."/>
            <person name="Schloter M."/>
            <person name="Rad V."/>
        </authorList>
    </citation>
    <scope>NUCLEOTIDE SEQUENCE [LARGE SCALE GENOMIC DNA]</scope>
    <source>
        <strain evidence="1 2">R79</strain>
    </source>
</reference>
<keyword evidence="1" id="KW-0614">Plasmid</keyword>
<organism evidence="1 2">
    <name type="scientific">Rhodococcus pseudokoreensis</name>
    <dbReference type="NCBI Taxonomy" id="2811421"/>
    <lineage>
        <taxon>Bacteria</taxon>
        <taxon>Bacillati</taxon>
        <taxon>Actinomycetota</taxon>
        <taxon>Actinomycetes</taxon>
        <taxon>Mycobacteriales</taxon>
        <taxon>Nocardiaceae</taxon>
        <taxon>Rhodococcus</taxon>
    </lineage>
</organism>
<evidence type="ECO:0008006" key="3">
    <source>
        <dbReference type="Google" id="ProtNLM"/>
    </source>
</evidence>
<name>A0A974VZ92_9NOCA</name>
<evidence type="ECO:0000313" key="2">
    <source>
        <dbReference type="Proteomes" id="UP000662986"/>
    </source>
</evidence>
<accession>A0A974VZ92</accession>
<gene>
    <name evidence="1" type="ORF">JWS13_04720</name>
</gene>
<proteinExistence type="predicted"/>
<dbReference type="Proteomes" id="UP000662986">
    <property type="component" value="Plasmid unnamed1"/>
</dbReference>
<geneLocation type="plasmid" evidence="1 2">
    <name>unnamed1</name>
</geneLocation>
<protein>
    <recommendedName>
        <fullName evidence="3">Alkylmercury lyase</fullName>
    </recommendedName>
</protein>
<reference evidence="1 2" key="2">
    <citation type="journal article" date="2022" name="Arch. Microbiol.">
        <title>Rhodococcus pseudokoreensis sp. nov. isolated from the rhizosphere of young M26 apple rootstocks.</title>
        <authorList>
            <person name="Kampfer P."/>
            <person name="Glaeser S.P."/>
            <person name="Blom J."/>
            <person name="Wolf J."/>
            <person name="Benning S."/>
            <person name="Schloter M."/>
            <person name="Neumann-Schaal M."/>
        </authorList>
    </citation>
    <scope>NUCLEOTIDE SEQUENCE [LARGE SCALE GENOMIC DNA]</scope>
    <source>
        <strain evidence="1 2">R79</strain>
    </source>
</reference>
<dbReference type="RefSeq" id="WP_206004735.1">
    <property type="nucleotide sequence ID" value="NZ_CP070618.1"/>
</dbReference>
<sequence>MQYVLGLDRLVQHLASEHAPVPVEEFAQRLERCETSNVISEQLRDRLLGGRIDPESGGLPLTTVCSQIVDVGHPAEGWQFNDASGARASGPWTARFRVDVPVVISVAGARDMPTDVSKPVRVSGGLTVAEDGSVTDLVVDGVEALPDDVGRAAWQRVPRDYTDEAWLFPFSDDALKMIDQMLRGAVSPEESIGRMADGFQTPPALMDAITREMGDAEPPQTCGTLQSS</sequence>